<protein>
    <submittedName>
        <fullName evidence="2">Uncharacterized protein</fullName>
    </submittedName>
</protein>
<organism evidence="2">
    <name type="scientific">marine metagenome</name>
    <dbReference type="NCBI Taxonomy" id="408172"/>
    <lineage>
        <taxon>unclassified sequences</taxon>
        <taxon>metagenomes</taxon>
        <taxon>ecological metagenomes</taxon>
    </lineage>
</organism>
<keyword evidence="1" id="KW-0812">Transmembrane</keyword>
<proteinExistence type="predicted"/>
<keyword evidence="1" id="KW-1133">Transmembrane helix</keyword>
<feature type="transmembrane region" description="Helical" evidence="1">
    <location>
        <begin position="51"/>
        <end position="69"/>
    </location>
</feature>
<name>A0A381UAT9_9ZZZZ</name>
<dbReference type="EMBL" id="UINC01006079">
    <property type="protein sequence ID" value="SVA25345.1"/>
    <property type="molecule type" value="Genomic_DNA"/>
</dbReference>
<dbReference type="AlphaFoldDB" id="A0A381UAT9"/>
<evidence type="ECO:0000313" key="2">
    <source>
        <dbReference type="EMBL" id="SVA25345.1"/>
    </source>
</evidence>
<evidence type="ECO:0000256" key="1">
    <source>
        <dbReference type="SAM" id="Phobius"/>
    </source>
</evidence>
<reference evidence="2" key="1">
    <citation type="submission" date="2018-05" db="EMBL/GenBank/DDBJ databases">
        <authorList>
            <person name="Lanie J.A."/>
            <person name="Ng W.-L."/>
            <person name="Kazmierczak K.M."/>
            <person name="Andrzejewski T.M."/>
            <person name="Davidsen T.M."/>
            <person name="Wayne K.J."/>
            <person name="Tettelin H."/>
            <person name="Glass J.I."/>
            <person name="Rusch D."/>
            <person name="Podicherti R."/>
            <person name="Tsui H.-C.T."/>
            <person name="Winkler M.E."/>
        </authorList>
    </citation>
    <scope>NUCLEOTIDE SEQUENCE</scope>
</reference>
<feature type="transmembrane region" description="Helical" evidence="1">
    <location>
        <begin position="21"/>
        <end position="45"/>
    </location>
</feature>
<sequence>MIRNALQAISGWGKEVVDFGVAVIMVGVVVDILFPGTTGVIDNIADLVGDFSSQGVAGIIALLLFVTIYNR</sequence>
<gene>
    <name evidence="2" type="ORF">METZ01_LOCUS78199</name>
</gene>
<accession>A0A381UAT9</accession>
<keyword evidence="1" id="KW-0472">Membrane</keyword>